<dbReference type="InterPro" id="IPR009057">
    <property type="entry name" value="Homeodomain-like_sf"/>
</dbReference>
<evidence type="ECO:0000313" key="5">
    <source>
        <dbReference type="Proteomes" id="UP001193389"/>
    </source>
</evidence>
<dbReference type="SUPFAM" id="SSF46689">
    <property type="entry name" value="Homeodomain-like"/>
    <property type="match status" value="1"/>
</dbReference>
<accession>A0A5K7SEV3</accession>
<evidence type="ECO:0000256" key="1">
    <source>
        <dbReference type="ARBA" id="ARBA00023125"/>
    </source>
</evidence>
<dbReference type="Proteomes" id="UP001193389">
    <property type="component" value="Chromosome"/>
</dbReference>
<dbReference type="PANTHER" id="PTHR30328">
    <property type="entry name" value="TRANSCRIPTIONAL REPRESSOR"/>
    <property type="match status" value="1"/>
</dbReference>
<feature type="domain" description="HTH tetR-type" evidence="3">
    <location>
        <begin position="6"/>
        <end position="66"/>
    </location>
</feature>
<dbReference type="Gene3D" id="1.10.357.10">
    <property type="entry name" value="Tetracycline Repressor, domain 2"/>
    <property type="match status" value="1"/>
</dbReference>
<feature type="DNA-binding region" description="H-T-H motif" evidence="2">
    <location>
        <begin position="29"/>
        <end position="48"/>
    </location>
</feature>
<protein>
    <recommendedName>
        <fullName evidence="3">HTH tetR-type domain-containing protein</fullName>
    </recommendedName>
</protein>
<evidence type="ECO:0000313" key="4">
    <source>
        <dbReference type="EMBL" id="BBE20110.1"/>
    </source>
</evidence>
<keyword evidence="5" id="KW-1185">Reference proteome</keyword>
<dbReference type="KEGG" id="anf:AQPE_4301"/>
<evidence type="ECO:0000259" key="3">
    <source>
        <dbReference type="PROSITE" id="PS50977"/>
    </source>
</evidence>
<sequence length="131" mass="15581">MGSKKLTTEAKIFDAANSIFLLFGYHGTTIQQIATKADVNTAAIHYYFRSKEKLYRNVVESIIDIFLRNRSQIISNSKRFEETRWFFFTELYNNKELFEKTLKELYPDVWDRNLNDIKNWIDNTNTQLPNP</sequence>
<keyword evidence="1 2" id="KW-0238">DNA-binding</keyword>
<dbReference type="GO" id="GO:0003677">
    <property type="term" value="F:DNA binding"/>
    <property type="evidence" value="ECO:0007669"/>
    <property type="project" value="UniProtKB-UniRule"/>
</dbReference>
<dbReference type="PANTHER" id="PTHR30328:SF54">
    <property type="entry name" value="HTH-TYPE TRANSCRIPTIONAL REPRESSOR SCO4008"/>
    <property type="match status" value="1"/>
</dbReference>
<dbReference type="PRINTS" id="PR00455">
    <property type="entry name" value="HTHTETR"/>
</dbReference>
<dbReference type="PROSITE" id="PS50977">
    <property type="entry name" value="HTH_TETR_2"/>
    <property type="match status" value="1"/>
</dbReference>
<evidence type="ECO:0000256" key="2">
    <source>
        <dbReference type="PROSITE-ProRule" id="PRU00335"/>
    </source>
</evidence>
<dbReference type="EMBL" id="AP018694">
    <property type="protein sequence ID" value="BBE20110.1"/>
    <property type="molecule type" value="Genomic_DNA"/>
</dbReference>
<dbReference type="PROSITE" id="PS01081">
    <property type="entry name" value="HTH_TETR_1"/>
    <property type="match status" value="1"/>
</dbReference>
<proteinExistence type="predicted"/>
<dbReference type="InterPro" id="IPR023772">
    <property type="entry name" value="DNA-bd_HTH_TetR-type_CS"/>
</dbReference>
<dbReference type="RefSeq" id="WP_318348286.1">
    <property type="nucleotide sequence ID" value="NZ_AP018694.1"/>
</dbReference>
<dbReference type="InterPro" id="IPR001647">
    <property type="entry name" value="HTH_TetR"/>
</dbReference>
<name>A0A5K7SEV3_9BACT</name>
<dbReference type="Pfam" id="PF00440">
    <property type="entry name" value="TetR_N"/>
    <property type="match status" value="1"/>
</dbReference>
<reference evidence="4" key="1">
    <citation type="journal article" date="2020" name="Int. J. Syst. Evol. Microbiol.">
        <title>Aquipluma nitroreducens gen. nov. sp. nov., a novel facultatively anaerobic bacterium isolated from a freshwater lake.</title>
        <authorList>
            <person name="Watanabe M."/>
            <person name="Kojima H."/>
            <person name="Fukui M."/>
        </authorList>
    </citation>
    <scope>NUCLEOTIDE SEQUENCE</scope>
    <source>
        <strain evidence="4">MeG22</strain>
    </source>
</reference>
<gene>
    <name evidence="4" type="ORF">AQPE_4301</name>
</gene>
<organism evidence="4 5">
    <name type="scientific">Aquipluma nitroreducens</name>
    <dbReference type="NCBI Taxonomy" id="2010828"/>
    <lineage>
        <taxon>Bacteria</taxon>
        <taxon>Pseudomonadati</taxon>
        <taxon>Bacteroidota</taxon>
        <taxon>Bacteroidia</taxon>
        <taxon>Marinilabiliales</taxon>
        <taxon>Prolixibacteraceae</taxon>
        <taxon>Aquipluma</taxon>
    </lineage>
</organism>
<dbReference type="InterPro" id="IPR050109">
    <property type="entry name" value="HTH-type_TetR-like_transc_reg"/>
</dbReference>
<dbReference type="AlphaFoldDB" id="A0A5K7SEV3"/>